<organism evidence="3 4">
    <name type="scientific">Marmota monax</name>
    <name type="common">Woodchuck</name>
    <dbReference type="NCBI Taxonomy" id="9995"/>
    <lineage>
        <taxon>Eukaryota</taxon>
        <taxon>Metazoa</taxon>
        <taxon>Chordata</taxon>
        <taxon>Craniata</taxon>
        <taxon>Vertebrata</taxon>
        <taxon>Euteleostomi</taxon>
        <taxon>Mammalia</taxon>
        <taxon>Eutheria</taxon>
        <taxon>Euarchontoglires</taxon>
        <taxon>Glires</taxon>
        <taxon>Rodentia</taxon>
        <taxon>Sciuromorpha</taxon>
        <taxon>Sciuridae</taxon>
        <taxon>Xerinae</taxon>
        <taxon>Marmotini</taxon>
        <taxon>Marmota</taxon>
    </lineage>
</organism>
<evidence type="ECO:0000313" key="2">
    <source>
        <dbReference type="EMBL" id="KAF7469802.1"/>
    </source>
</evidence>
<evidence type="ECO:0000313" key="3">
    <source>
        <dbReference type="EMBL" id="VTJ79341.1"/>
    </source>
</evidence>
<protein>
    <submittedName>
        <fullName evidence="3">Uncharacterized protein</fullName>
    </submittedName>
</protein>
<feature type="region of interest" description="Disordered" evidence="1">
    <location>
        <begin position="40"/>
        <end position="60"/>
    </location>
</feature>
<accession>A0A5E4CEF2</accession>
<evidence type="ECO:0000256" key="1">
    <source>
        <dbReference type="SAM" id="MobiDB-lite"/>
    </source>
</evidence>
<name>A0A5E4CEF2_MARMO</name>
<gene>
    <name evidence="2" type="ORF">GHT09_018720</name>
    <name evidence="3" type="ORF">MONAX_5E006973</name>
</gene>
<reference evidence="3 4" key="1">
    <citation type="submission" date="2019-04" db="EMBL/GenBank/DDBJ databases">
        <authorList>
            <person name="Alioto T."/>
            <person name="Alioto T."/>
        </authorList>
    </citation>
    <scope>NUCLEOTIDE SEQUENCE [LARGE SCALE GENOMIC DNA]</scope>
</reference>
<dbReference type="AlphaFoldDB" id="A0A5E4CEF2"/>
<dbReference type="EMBL" id="CABDUW010001174">
    <property type="protein sequence ID" value="VTJ79341.1"/>
    <property type="molecule type" value="Genomic_DNA"/>
</dbReference>
<reference evidence="2" key="2">
    <citation type="submission" date="2020-08" db="EMBL/GenBank/DDBJ databases">
        <authorList>
            <person name="Shumante A."/>
            <person name="Zimin A.V."/>
            <person name="Puiu D."/>
            <person name="Salzberg S.L."/>
        </authorList>
    </citation>
    <scope>NUCLEOTIDE SEQUENCE</scope>
    <source>
        <strain evidence="2">WC2-LM</strain>
        <tissue evidence="2">Liver</tissue>
    </source>
</reference>
<dbReference type="EMBL" id="WJEC01007594">
    <property type="protein sequence ID" value="KAF7469802.1"/>
    <property type="molecule type" value="Genomic_DNA"/>
</dbReference>
<dbReference type="Proteomes" id="UP000662637">
    <property type="component" value="Unassembled WGS sequence"/>
</dbReference>
<keyword evidence="4" id="KW-1185">Reference proteome</keyword>
<sequence>MVMAYGNRHSFPIVKLECSNTWLRLLGPFPAPFPKRNKFDEEKWRKRNQRGPSCTHRPSTARARIRKWRHHLCYGKTEA</sequence>
<proteinExistence type="predicted"/>
<dbReference type="Proteomes" id="UP000335636">
    <property type="component" value="Unassembled WGS sequence"/>
</dbReference>
<evidence type="ECO:0000313" key="4">
    <source>
        <dbReference type="Proteomes" id="UP000335636"/>
    </source>
</evidence>